<sequence>MAITLDQSIEQKQQTWLGAILSHQTFWVLAAVILACLFLTFTTEAFATSTNLYNITRNVTFVAIIALGMTLVIITGGIDLSVGSVLCLCSMILAVVMHAGYGIWVGIAASLATALAIGAFNGVLIAYLNFPPFVVTLGMLSIARSLAMVASNNTVVFQFGPDHDKLLALGGGAWFFGIANPVLFMIALALLTGFVLRWTRFGRFLFAIGGNEHAATLTGVPVRKIKVIVYMVSALSAGIAGIIQTGWLGAVTTNIGAGMELQVIAAAVIGGANLAGGTGTAFGALVGAALIEVIRNSLGLLGISAFWQGTFIGGATILAVLFDRIRNFRQSE</sequence>
<keyword evidence="5 8" id="KW-0812">Transmembrane</keyword>
<evidence type="ECO:0000256" key="7">
    <source>
        <dbReference type="ARBA" id="ARBA00023136"/>
    </source>
</evidence>
<dbReference type="RefSeq" id="WP_108003140.1">
    <property type="nucleotide sequence ID" value="NZ_JBHEEX010000007.1"/>
</dbReference>
<comment type="subcellular location">
    <subcellularLocation>
        <location evidence="1">Cell membrane</location>
        <topology evidence="1">Multi-pass membrane protein</topology>
    </subcellularLocation>
</comment>
<keyword evidence="4" id="KW-0997">Cell inner membrane</keyword>
<keyword evidence="6 8" id="KW-1133">Transmembrane helix</keyword>
<keyword evidence="3" id="KW-1003">Cell membrane</keyword>
<evidence type="ECO:0000256" key="4">
    <source>
        <dbReference type="ARBA" id="ARBA00022519"/>
    </source>
</evidence>
<dbReference type="OrthoDB" id="6384190at2"/>
<evidence type="ECO:0000256" key="1">
    <source>
        <dbReference type="ARBA" id="ARBA00004651"/>
    </source>
</evidence>
<dbReference type="GO" id="GO:0005886">
    <property type="term" value="C:plasma membrane"/>
    <property type="evidence" value="ECO:0007669"/>
    <property type="project" value="UniProtKB-SubCell"/>
</dbReference>
<dbReference type="PANTHER" id="PTHR32196:SF21">
    <property type="entry name" value="ABC TRANSPORTER PERMEASE PROTEIN YPHD-RELATED"/>
    <property type="match status" value="1"/>
</dbReference>
<evidence type="ECO:0000256" key="2">
    <source>
        <dbReference type="ARBA" id="ARBA00022448"/>
    </source>
</evidence>
<dbReference type="Proteomes" id="UP000241247">
    <property type="component" value="Unassembled WGS sequence"/>
</dbReference>
<feature type="transmembrane region" description="Helical" evidence="8">
    <location>
        <begin position="227"/>
        <end position="251"/>
    </location>
</feature>
<organism evidence="9 10">
    <name type="scientific">Mycoplana dimorpha</name>
    <dbReference type="NCBI Taxonomy" id="28320"/>
    <lineage>
        <taxon>Bacteria</taxon>
        <taxon>Pseudomonadati</taxon>
        <taxon>Pseudomonadota</taxon>
        <taxon>Alphaproteobacteria</taxon>
        <taxon>Hyphomicrobiales</taxon>
        <taxon>Rhizobiaceae</taxon>
        <taxon>Mycoplana</taxon>
    </lineage>
</organism>
<evidence type="ECO:0000313" key="10">
    <source>
        <dbReference type="Proteomes" id="UP000241247"/>
    </source>
</evidence>
<name>A0A2T5B8X6_MYCDI</name>
<feature type="transmembrane region" description="Helical" evidence="8">
    <location>
        <begin position="298"/>
        <end position="322"/>
    </location>
</feature>
<keyword evidence="7 8" id="KW-0472">Membrane</keyword>
<dbReference type="InterPro" id="IPR001851">
    <property type="entry name" value="ABC_transp_permease"/>
</dbReference>
<protein>
    <submittedName>
        <fullName evidence="9">Monosaccharide ABC transporter membrane protein (CUT2 family)</fullName>
    </submittedName>
</protein>
<evidence type="ECO:0000256" key="3">
    <source>
        <dbReference type="ARBA" id="ARBA00022475"/>
    </source>
</evidence>
<dbReference type="PANTHER" id="PTHR32196">
    <property type="entry name" value="ABC TRANSPORTER PERMEASE PROTEIN YPHD-RELATED-RELATED"/>
    <property type="match status" value="1"/>
</dbReference>
<evidence type="ECO:0000256" key="6">
    <source>
        <dbReference type="ARBA" id="ARBA00022989"/>
    </source>
</evidence>
<evidence type="ECO:0000313" key="9">
    <source>
        <dbReference type="EMBL" id="PTM95438.1"/>
    </source>
</evidence>
<feature type="transmembrane region" description="Helical" evidence="8">
    <location>
        <begin position="173"/>
        <end position="196"/>
    </location>
</feature>
<reference evidence="9 10" key="1">
    <citation type="submission" date="2018-04" db="EMBL/GenBank/DDBJ databases">
        <title>Genomic Encyclopedia of Type Strains, Phase IV (KMG-IV): sequencing the most valuable type-strain genomes for metagenomic binning, comparative biology and taxonomic classification.</title>
        <authorList>
            <person name="Goeker M."/>
        </authorList>
    </citation>
    <scope>NUCLEOTIDE SEQUENCE [LARGE SCALE GENOMIC DNA]</scope>
    <source>
        <strain evidence="9 10">DSM 7138</strain>
    </source>
</reference>
<dbReference type="AlphaFoldDB" id="A0A2T5B8X6"/>
<feature type="transmembrane region" description="Helical" evidence="8">
    <location>
        <begin position="82"/>
        <end position="104"/>
    </location>
</feature>
<dbReference type="Pfam" id="PF02653">
    <property type="entry name" value="BPD_transp_2"/>
    <property type="match status" value="1"/>
</dbReference>
<evidence type="ECO:0000256" key="8">
    <source>
        <dbReference type="SAM" id="Phobius"/>
    </source>
</evidence>
<dbReference type="GO" id="GO:0022857">
    <property type="term" value="F:transmembrane transporter activity"/>
    <property type="evidence" value="ECO:0007669"/>
    <property type="project" value="InterPro"/>
</dbReference>
<keyword evidence="2" id="KW-0813">Transport</keyword>
<feature type="transmembrane region" description="Helical" evidence="8">
    <location>
        <begin position="26"/>
        <end position="47"/>
    </location>
</feature>
<keyword evidence="10" id="KW-1185">Reference proteome</keyword>
<proteinExistence type="predicted"/>
<accession>A0A2T5B8X6</accession>
<feature type="transmembrane region" description="Helical" evidence="8">
    <location>
        <begin position="263"/>
        <end position="291"/>
    </location>
</feature>
<dbReference type="EMBL" id="PZZZ01000004">
    <property type="protein sequence ID" value="PTM95438.1"/>
    <property type="molecule type" value="Genomic_DNA"/>
</dbReference>
<comment type="caution">
    <text evidence="9">The sequence shown here is derived from an EMBL/GenBank/DDBJ whole genome shotgun (WGS) entry which is preliminary data.</text>
</comment>
<gene>
    <name evidence="9" type="ORF">C7449_104519</name>
</gene>
<feature type="transmembrane region" description="Helical" evidence="8">
    <location>
        <begin position="59"/>
        <end position="76"/>
    </location>
</feature>
<dbReference type="CDD" id="cd06579">
    <property type="entry name" value="TM_PBP1_transp_AraH_like"/>
    <property type="match status" value="1"/>
</dbReference>
<evidence type="ECO:0000256" key="5">
    <source>
        <dbReference type="ARBA" id="ARBA00022692"/>
    </source>
</evidence>